<evidence type="ECO:0000313" key="3">
    <source>
        <dbReference type="EMBL" id="VUF13924.1"/>
    </source>
</evidence>
<dbReference type="PANTHER" id="PTHR30535">
    <property type="entry name" value="VITAMIN B12-BINDING PROTEIN"/>
    <property type="match status" value="1"/>
</dbReference>
<accession>A0A564G1B2</accession>
<sequence length="296" mass="31037">MRAAILGLAALLVAALPARPELIRLTDALGRSVVLAAPPRRIVTIFSSNTELVAALGLTERIVGIDAFTRYPPEAAAKPVVGGRLGFSVDAVVSQEPDLVLVTPARQAAHQLVAPMERLGVPVLVLTSRSLGEVLDNIRLVGRATGETERGAMLADALAARLARVTEAVAGRPCPSLVLVTGRLGNGLVLVARAGTYTADALVRAGGCLALSGRGSLAQVSPEALLAADPDVLLLAGNEAELRELTSRPGFRDMRAVREGRAHLVPRAAFLIPGPRTVDGIERLADLLHPHRQERP</sequence>
<evidence type="ECO:0000259" key="1">
    <source>
        <dbReference type="PROSITE" id="PS50983"/>
    </source>
</evidence>
<evidence type="ECO:0000313" key="4">
    <source>
        <dbReference type="Proteomes" id="UP000401717"/>
    </source>
</evidence>
<dbReference type="Proteomes" id="UP000401717">
    <property type="component" value="Unassembled WGS sequence"/>
</dbReference>
<dbReference type="InterPro" id="IPR050902">
    <property type="entry name" value="ABC_Transporter_SBP"/>
</dbReference>
<dbReference type="PROSITE" id="PS50983">
    <property type="entry name" value="FE_B12_PBP"/>
    <property type="match status" value="1"/>
</dbReference>
<dbReference type="SUPFAM" id="SSF53807">
    <property type="entry name" value="Helical backbone' metal receptor"/>
    <property type="match status" value="1"/>
</dbReference>
<dbReference type="EMBL" id="BPQI01000149">
    <property type="protein sequence ID" value="GJD58439.1"/>
    <property type="molecule type" value="Genomic_DNA"/>
</dbReference>
<dbReference type="Pfam" id="PF01497">
    <property type="entry name" value="Peripla_BP_2"/>
    <property type="match status" value="1"/>
</dbReference>
<reference evidence="2" key="2">
    <citation type="journal article" date="2021" name="Front. Microbiol.">
        <title>Comprehensive Comparative Genomics and Phenotyping of Methylobacterium Species.</title>
        <authorList>
            <person name="Alessa O."/>
            <person name="Ogura Y."/>
            <person name="Fujitani Y."/>
            <person name="Takami H."/>
            <person name="Hayashi T."/>
            <person name="Sahin N."/>
            <person name="Tani A."/>
        </authorList>
    </citation>
    <scope>NUCLEOTIDE SEQUENCE</scope>
    <source>
        <strain evidence="2">DSM 22415</strain>
    </source>
</reference>
<feature type="domain" description="Fe/B12 periplasmic-binding" evidence="1">
    <location>
        <begin position="41"/>
        <end position="292"/>
    </location>
</feature>
<evidence type="ECO:0000313" key="5">
    <source>
        <dbReference type="Proteomes" id="UP001055303"/>
    </source>
</evidence>
<gene>
    <name evidence="3" type="primary">hmuT</name>
    <name evidence="2" type="synonym">btuF_3</name>
    <name evidence="2" type="ORF">IFDJLNFL_4359</name>
    <name evidence="3" type="ORF">MTDSW087_03633</name>
</gene>
<name>A0A564G1B2_9HYPH</name>
<dbReference type="Gene3D" id="3.40.50.1980">
    <property type="entry name" value="Nitrogenase molybdenum iron protein domain"/>
    <property type="match status" value="2"/>
</dbReference>
<dbReference type="EMBL" id="CABFVH010000025">
    <property type="protein sequence ID" value="VUF13924.1"/>
    <property type="molecule type" value="Genomic_DNA"/>
</dbReference>
<dbReference type="OrthoDB" id="9775594at2"/>
<protein>
    <submittedName>
        <fullName evidence="3">Hemin-binding periplasmic protein HmuT</fullName>
    </submittedName>
    <submittedName>
        <fullName evidence="2">Vitamin B12-binding protein</fullName>
    </submittedName>
</protein>
<dbReference type="InterPro" id="IPR002491">
    <property type="entry name" value="ABC_transptr_periplasmic_BD"/>
</dbReference>
<evidence type="ECO:0000313" key="2">
    <source>
        <dbReference type="EMBL" id="GJD58439.1"/>
    </source>
</evidence>
<organism evidence="3 4">
    <name type="scientific">Methylobacterium dankookense</name>
    <dbReference type="NCBI Taxonomy" id="560405"/>
    <lineage>
        <taxon>Bacteria</taxon>
        <taxon>Pseudomonadati</taxon>
        <taxon>Pseudomonadota</taxon>
        <taxon>Alphaproteobacteria</taxon>
        <taxon>Hyphomicrobiales</taxon>
        <taxon>Methylobacteriaceae</taxon>
        <taxon>Methylobacterium</taxon>
    </lineage>
</organism>
<reference evidence="3 4" key="1">
    <citation type="submission" date="2019-06" db="EMBL/GenBank/DDBJ databases">
        <authorList>
            <person name="Rodrigo-Torres L."/>
            <person name="Arahal R. D."/>
            <person name="Lucena T."/>
        </authorList>
    </citation>
    <scope>NUCLEOTIDE SEQUENCE [LARGE SCALE GENOMIC DNA]</scope>
    <source>
        <strain evidence="3 4">SW08-7</strain>
    </source>
</reference>
<dbReference type="PANTHER" id="PTHR30535:SF34">
    <property type="entry name" value="MOLYBDATE-BINDING PROTEIN MOLA"/>
    <property type="match status" value="1"/>
</dbReference>
<dbReference type="RefSeq" id="WP_144766276.1">
    <property type="nucleotide sequence ID" value="NZ_BPQI01000149.1"/>
</dbReference>
<keyword evidence="5" id="KW-1185">Reference proteome</keyword>
<proteinExistence type="predicted"/>
<dbReference type="Proteomes" id="UP001055303">
    <property type="component" value="Unassembled WGS sequence"/>
</dbReference>
<dbReference type="AlphaFoldDB" id="A0A564G1B2"/>
<reference evidence="2" key="3">
    <citation type="submission" date="2021-08" db="EMBL/GenBank/DDBJ databases">
        <authorList>
            <person name="Tani A."/>
            <person name="Ola A."/>
            <person name="Ogura Y."/>
            <person name="Katsura K."/>
            <person name="Hayashi T."/>
        </authorList>
    </citation>
    <scope>NUCLEOTIDE SEQUENCE</scope>
    <source>
        <strain evidence="2">DSM 22415</strain>
    </source>
</reference>